<evidence type="ECO:0000313" key="3">
    <source>
        <dbReference type="Proteomes" id="UP001161247"/>
    </source>
</evidence>
<proteinExistence type="predicted"/>
<organism evidence="2 3">
    <name type="scientific">Oldenlandia corymbosa var. corymbosa</name>
    <dbReference type="NCBI Taxonomy" id="529605"/>
    <lineage>
        <taxon>Eukaryota</taxon>
        <taxon>Viridiplantae</taxon>
        <taxon>Streptophyta</taxon>
        <taxon>Embryophyta</taxon>
        <taxon>Tracheophyta</taxon>
        <taxon>Spermatophyta</taxon>
        <taxon>Magnoliopsida</taxon>
        <taxon>eudicotyledons</taxon>
        <taxon>Gunneridae</taxon>
        <taxon>Pentapetalae</taxon>
        <taxon>asterids</taxon>
        <taxon>lamiids</taxon>
        <taxon>Gentianales</taxon>
        <taxon>Rubiaceae</taxon>
        <taxon>Rubioideae</taxon>
        <taxon>Spermacoceae</taxon>
        <taxon>Hedyotis-Oldenlandia complex</taxon>
        <taxon>Oldenlandia</taxon>
    </lineage>
</organism>
<keyword evidence="3" id="KW-1185">Reference proteome</keyword>
<sequence>MEMETGNKKQQGGFMKSKLVMSFYKVAKPASSSGGQYGATYKVEYQKEPSCAVVHKVEYKNPQGRGGGGGALSSRDGYVHGPRGLGGDEHVDTKATSYIFQVKERRRLEEMNIMKEENM</sequence>
<evidence type="ECO:0000313" key="2">
    <source>
        <dbReference type="EMBL" id="CAI9093182.1"/>
    </source>
</evidence>
<dbReference type="Proteomes" id="UP001161247">
    <property type="component" value="Chromosome 2"/>
</dbReference>
<evidence type="ECO:0000256" key="1">
    <source>
        <dbReference type="SAM" id="MobiDB-lite"/>
    </source>
</evidence>
<dbReference type="AlphaFoldDB" id="A0AAV1CF38"/>
<gene>
    <name evidence="2" type="ORF">OLC1_LOCUS4661</name>
</gene>
<accession>A0AAV1CF38</accession>
<name>A0AAV1CF38_OLDCO</name>
<reference evidence="2" key="1">
    <citation type="submission" date="2023-03" db="EMBL/GenBank/DDBJ databases">
        <authorList>
            <person name="Julca I."/>
        </authorList>
    </citation>
    <scope>NUCLEOTIDE SEQUENCE</scope>
</reference>
<protein>
    <submittedName>
        <fullName evidence="2">OLC1v1028618C1</fullName>
    </submittedName>
</protein>
<dbReference type="EMBL" id="OX459119">
    <property type="protein sequence ID" value="CAI9093182.1"/>
    <property type="molecule type" value="Genomic_DNA"/>
</dbReference>
<dbReference type="PANTHER" id="PTHR36030">
    <property type="entry name" value="CALMODULIN-BINDING DOMAIN-CONTAINING PROTEIN"/>
    <property type="match status" value="1"/>
</dbReference>
<dbReference type="PANTHER" id="PTHR36030:SF1">
    <property type="entry name" value="CALMODULIN-BINDING DOMAIN-CONTAINING PROTEIN"/>
    <property type="match status" value="1"/>
</dbReference>
<feature type="region of interest" description="Disordered" evidence="1">
    <location>
        <begin position="62"/>
        <end position="90"/>
    </location>
</feature>